<keyword evidence="4" id="KW-1185">Reference proteome</keyword>
<protein>
    <submittedName>
        <fullName evidence="3">Uncharacterized protein</fullName>
    </submittedName>
</protein>
<feature type="region of interest" description="Disordered" evidence="1">
    <location>
        <begin position="98"/>
        <end position="117"/>
    </location>
</feature>
<dbReference type="Proteomes" id="UP000316270">
    <property type="component" value="Chromosome 7"/>
</dbReference>
<keyword evidence="2" id="KW-0472">Membrane</keyword>
<feature type="region of interest" description="Disordered" evidence="1">
    <location>
        <begin position="124"/>
        <end position="144"/>
    </location>
</feature>
<reference evidence="3 4" key="1">
    <citation type="submission" date="2019-07" db="EMBL/GenBank/DDBJ databases">
        <title>Finished genome of Venturia effusa.</title>
        <authorList>
            <person name="Young C.A."/>
            <person name="Cox M.P."/>
            <person name="Ganley A.R.D."/>
            <person name="David W.J."/>
        </authorList>
    </citation>
    <scope>NUCLEOTIDE SEQUENCE [LARGE SCALE GENOMIC DNA]</scope>
    <source>
        <strain evidence="4">albino</strain>
    </source>
</reference>
<sequence length="162" mass="18003">MTGKLNRVFVSDREGAIFNVRSHYEGQIIMYDSRPITNPSRPQHATLLKPKIPLQRVYIAAGISAALVLITFIAIVLLIYWRQQVRVRQYRRPPIFQDTDDEVVHDPPSDNGLGVSFNVTPPLPPLDGASDSDEEGDGDGARHWSNGVIVVPVSIRPASHDL</sequence>
<keyword evidence="2" id="KW-0812">Transmembrane</keyword>
<evidence type="ECO:0000256" key="1">
    <source>
        <dbReference type="SAM" id="MobiDB-lite"/>
    </source>
</evidence>
<accession>A0A517L9C0</accession>
<feature type="transmembrane region" description="Helical" evidence="2">
    <location>
        <begin position="57"/>
        <end position="81"/>
    </location>
</feature>
<organism evidence="3 4">
    <name type="scientific">Venturia effusa</name>
    <dbReference type="NCBI Taxonomy" id="50376"/>
    <lineage>
        <taxon>Eukaryota</taxon>
        <taxon>Fungi</taxon>
        <taxon>Dikarya</taxon>
        <taxon>Ascomycota</taxon>
        <taxon>Pezizomycotina</taxon>
        <taxon>Dothideomycetes</taxon>
        <taxon>Pleosporomycetidae</taxon>
        <taxon>Venturiales</taxon>
        <taxon>Venturiaceae</taxon>
        <taxon>Venturia</taxon>
    </lineage>
</organism>
<keyword evidence="2" id="KW-1133">Transmembrane helix</keyword>
<evidence type="ECO:0000256" key="2">
    <source>
        <dbReference type="SAM" id="Phobius"/>
    </source>
</evidence>
<dbReference type="EMBL" id="CP042191">
    <property type="protein sequence ID" value="QDS72234.1"/>
    <property type="molecule type" value="Genomic_DNA"/>
</dbReference>
<evidence type="ECO:0000313" key="3">
    <source>
        <dbReference type="EMBL" id="QDS72234.1"/>
    </source>
</evidence>
<name>A0A517L9C0_9PEZI</name>
<evidence type="ECO:0000313" key="4">
    <source>
        <dbReference type="Proteomes" id="UP000316270"/>
    </source>
</evidence>
<gene>
    <name evidence="3" type="ORF">FKW77_005614</name>
</gene>
<dbReference type="AlphaFoldDB" id="A0A517L9C0"/>
<proteinExistence type="predicted"/>